<dbReference type="InterPro" id="IPR013656">
    <property type="entry name" value="PAS_4"/>
</dbReference>
<dbReference type="Proteomes" id="UP000006732">
    <property type="component" value="Chromosome"/>
</dbReference>
<dbReference type="AlphaFoldDB" id="A1AV16"/>
<dbReference type="InterPro" id="IPR004358">
    <property type="entry name" value="Sig_transdc_His_kin-like_C"/>
</dbReference>
<evidence type="ECO:0000313" key="7">
    <source>
        <dbReference type="EMBL" id="ABL01187.1"/>
    </source>
</evidence>
<dbReference type="InterPro" id="IPR003661">
    <property type="entry name" value="HisK_dim/P_dom"/>
</dbReference>
<dbReference type="KEGG" id="ppd:Ppro_3595"/>
<dbReference type="PRINTS" id="PR00344">
    <property type="entry name" value="BCTRLSENSOR"/>
</dbReference>
<evidence type="ECO:0000259" key="6">
    <source>
        <dbReference type="PROSITE" id="PS50109"/>
    </source>
</evidence>
<keyword evidence="7" id="KW-0808">Transferase</keyword>
<dbReference type="EC" id="2.7.13.3" evidence="2"/>
<keyword evidence="4" id="KW-0175">Coiled coil</keyword>
<gene>
    <name evidence="7" type="ordered locus">Ppro_3595</name>
</gene>
<dbReference type="GO" id="GO:0000155">
    <property type="term" value="F:phosphorelay sensor kinase activity"/>
    <property type="evidence" value="ECO:0007669"/>
    <property type="project" value="InterPro"/>
</dbReference>
<dbReference type="EMBL" id="CP000482">
    <property type="protein sequence ID" value="ABL01187.1"/>
    <property type="molecule type" value="Genomic_DNA"/>
</dbReference>
<feature type="domain" description="Histidine kinase" evidence="6">
    <location>
        <begin position="197"/>
        <end position="408"/>
    </location>
</feature>
<dbReference type="InterPro" id="IPR005467">
    <property type="entry name" value="His_kinase_dom"/>
</dbReference>
<dbReference type="PROSITE" id="PS50109">
    <property type="entry name" value="HIS_KIN"/>
    <property type="match status" value="1"/>
</dbReference>
<keyword evidence="8" id="KW-1185">Reference proteome</keyword>
<dbReference type="InterPro" id="IPR036097">
    <property type="entry name" value="HisK_dim/P_sf"/>
</dbReference>
<dbReference type="SUPFAM" id="SSF55874">
    <property type="entry name" value="ATPase domain of HSP90 chaperone/DNA topoisomerase II/histidine kinase"/>
    <property type="match status" value="1"/>
</dbReference>
<organism evidence="7 8">
    <name type="scientific">Pelobacter propionicus (strain DSM 2379 / NBRC 103807 / OttBd1)</name>
    <dbReference type="NCBI Taxonomy" id="338966"/>
    <lineage>
        <taxon>Bacteria</taxon>
        <taxon>Pseudomonadati</taxon>
        <taxon>Thermodesulfobacteriota</taxon>
        <taxon>Desulfuromonadia</taxon>
        <taxon>Desulfuromonadales</taxon>
        <taxon>Desulfuromonadaceae</taxon>
        <taxon>Pelobacter</taxon>
    </lineage>
</organism>
<dbReference type="HOGENOM" id="CLU_000445_133_3_7"/>
<dbReference type="InterPro" id="IPR003594">
    <property type="entry name" value="HATPase_dom"/>
</dbReference>
<dbReference type="SMART" id="SM00387">
    <property type="entry name" value="HATPase_c"/>
    <property type="match status" value="1"/>
</dbReference>
<sequence length="408" mass="46249">MHRQNISREEYRTAASPGGTPGGRGMSTADLVLRFSRFLEHLPLAVSIKDPSGRYLFVNEYMKLLMDCEDVTGKSAEQLFAPDVAAVMAENDHQALAQGLLLVQCTIRDSYGDDRIFEIYKFPLPMPGGETLLGSVAVDITERKRAEQSLALKQQQLEELNRSLEQRVSQAVDELRQKDRLLIQQSRQAAMGEMINNIAHQWRQPLNNIGLIIQNLQLQYEAGEMDAQQMAAEVGTAMDVIAFMSRTIDDFRNFFHQDKLRRSFVVNEMVARSLDFLLPGLKNSGINVQCREEPDVRTEGYPSEYMQALLNILNNAKDVLLERRVPRPLICITIFRENRRAVVTIRDNGGGIREDVLPRIFDPYFTTKEQGKGTGIGLYMSKAIIEKSFEGRLTARNMDDGAEFRIEV</sequence>
<dbReference type="SUPFAM" id="SSF47384">
    <property type="entry name" value="Homodimeric domain of signal transducing histidine kinase"/>
    <property type="match status" value="1"/>
</dbReference>
<dbReference type="Gene3D" id="1.10.287.130">
    <property type="match status" value="1"/>
</dbReference>
<keyword evidence="3" id="KW-0597">Phosphoprotein</keyword>
<dbReference type="PANTHER" id="PTHR43065">
    <property type="entry name" value="SENSOR HISTIDINE KINASE"/>
    <property type="match status" value="1"/>
</dbReference>
<feature type="region of interest" description="Disordered" evidence="5">
    <location>
        <begin position="1"/>
        <end position="24"/>
    </location>
</feature>
<feature type="compositionally biased region" description="Basic and acidic residues" evidence="5">
    <location>
        <begin position="1"/>
        <end position="12"/>
    </location>
</feature>
<dbReference type="CDD" id="cd00082">
    <property type="entry name" value="HisKA"/>
    <property type="match status" value="1"/>
</dbReference>
<evidence type="ECO:0000256" key="2">
    <source>
        <dbReference type="ARBA" id="ARBA00012438"/>
    </source>
</evidence>
<dbReference type="Pfam" id="PF08448">
    <property type="entry name" value="PAS_4"/>
    <property type="match status" value="1"/>
</dbReference>
<dbReference type="NCBIfam" id="TIGR00229">
    <property type="entry name" value="sensory_box"/>
    <property type="match status" value="1"/>
</dbReference>
<dbReference type="Gene3D" id="3.30.565.10">
    <property type="entry name" value="Histidine kinase-like ATPase, C-terminal domain"/>
    <property type="match status" value="1"/>
</dbReference>
<evidence type="ECO:0000256" key="1">
    <source>
        <dbReference type="ARBA" id="ARBA00000085"/>
    </source>
</evidence>
<dbReference type="InterPro" id="IPR036890">
    <property type="entry name" value="HATPase_C_sf"/>
</dbReference>
<dbReference type="InterPro" id="IPR035965">
    <property type="entry name" value="PAS-like_dom_sf"/>
</dbReference>
<evidence type="ECO:0000256" key="4">
    <source>
        <dbReference type="SAM" id="Coils"/>
    </source>
</evidence>
<keyword evidence="7" id="KW-0418">Kinase</keyword>
<dbReference type="eggNOG" id="COG4191">
    <property type="taxonomic scope" value="Bacteria"/>
</dbReference>
<dbReference type="SUPFAM" id="SSF55785">
    <property type="entry name" value="PYP-like sensor domain (PAS domain)"/>
    <property type="match status" value="1"/>
</dbReference>
<reference evidence="7 8" key="1">
    <citation type="submission" date="2006-10" db="EMBL/GenBank/DDBJ databases">
        <title>Complete sequence of chromosome of Pelobacter propionicus DSM 2379.</title>
        <authorList>
            <consortium name="US DOE Joint Genome Institute"/>
            <person name="Copeland A."/>
            <person name="Lucas S."/>
            <person name="Lapidus A."/>
            <person name="Barry K."/>
            <person name="Detter J.C."/>
            <person name="Glavina del Rio T."/>
            <person name="Hammon N."/>
            <person name="Israni S."/>
            <person name="Dalin E."/>
            <person name="Tice H."/>
            <person name="Pitluck S."/>
            <person name="Saunders E."/>
            <person name="Brettin T."/>
            <person name="Bruce D."/>
            <person name="Han C."/>
            <person name="Tapia R."/>
            <person name="Schmutz J."/>
            <person name="Larimer F."/>
            <person name="Land M."/>
            <person name="Hauser L."/>
            <person name="Kyrpides N."/>
            <person name="Kim E."/>
            <person name="Lovley D."/>
            <person name="Richardson P."/>
        </authorList>
    </citation>
    <scope>NUCLEOTIDE SEQUENCE [LARGE SCALE GENOMIC DNA]</scope>
    <source>
        <strain evidence="8">DSM 2379 / NBRC 103807 / OttBd1</strain>
    </source>
</reference>
<evidence type="ECO:0000256" key="3">
    <source>
        <dbReference type="ARBA" id="ARBA00022553"/>
    </source>
</evidence>
<comment type="catalytic activity">
    <reaction evidence="1">
        <text>ATP + protein L-histidine = ADP + protein N-phospho-L-histidine.</text>
        <dbReference type="EC" id="2.7.13.3"/>
    </reaction>
</comment>
<dbReference type="Pfam" id="PF02518">
    <property type="entry name" value="HATPase_c"/>
    <property type="match status" value="1"/>
</dbReference>
<dbReference type="SMART" id="SM00091">
    <property type="entry name" value="PAS"/>
    <property type="match status" value="1"/>
</dbReference>
<dbReference type="STRING" id="338966.Ppro_3595"/>
<evidence type="ECO:0000256" key="5">
    <source>
        <dbReference type="SAM" id="MobiDB-lite"/>
    </source>
</evidence>
<dbReference type="PANTHER" id="PTHR43065:SF42">
    <property type="entry name" value="TWO-COMPONENT SENSOR PPRA"/>
    <property type="match status" value="1"/>
</dbReference>
<evidence type="ECO:0000313" key="8">
    <source>
        <dbReference type="Proteomes" id="UP000006732"/>
    </source>
</evidence>
<proteinExistence type="predicted"/>
<dbReference type="Gene3D" id="3.30.450.20">
    <property type="entry name" value="PAS domain"/>
    <property type="match status" value="1"/>
</dbReference>
<accession>A1AV16</accession>
<name>A1AV16_PELPD</name>
<protein>
    <recommendedName>
        <fullName evidence="2">histidine kinase</fullName>
        <ecNumber evidence="2">2.7.13.3</ecNumber>
    </recommendedName>
</protein>
<feature type="coiled-coil region" evidence="4">
    <location>
        <begin position="143"/>
        <end position="181"/>
    </location>
</feature>
<dbReference type="InterPro" id="IPR000014">
    <property type="entry name" value="PAS"/>
</dbReference>